<dbReference type="GO" id="GO:0050660">
    <property type="term" value="F:flavin adenine dinucleotide binding"/>
    <property type="evidence" value="ECO:0007669"/>
    <property type="project" value="InterPro"/>
</dbReference>
<reference evidence="1" key="1">
    <citation type="submission" date="2018-05" db="EMBL/GenBank/DDBJ databases">
        <authorList>
            <person name="Lanie J.A."/>
            <person name="Ng W.-L."/>
            <person name="Kazmierczak K.M."/>
            <person name="Andrzejewski T.M."/>
            <person name="Davidsen T.M."/>
            <person name="Wayne K.J."/>
            <person name="Tettelin H."/>
            <person name="Glass J.I."/>
            <person name="Rusch D."/>
            <person name="Podicherti R."/>
            <person name="Tsui H.-C.T."/>
            <person name="Winkler M.E."/>
        </authorList>
    </citation>
    <scope>NUCLEOTIDE SEQUENCE</scope>
</reference>
<gene>
    <name evidence="1" type="ORF">METZ01_LOCUS467511</name>
</gene>
<name>A0A383B3H7_9ZZZZ</name>
<feature type="non-terminal residue" evidence="1">
    <location>
        <position position="75"/>
    </location>
</feature>
<proteinExistence type="predicted"/>
<accession>A0A383B3H7</accession>
<dbReference type="GO" id="GO:0016627">
    <property type="term" value="F:oxidoreductase activity, acting on the CH-CH group of donors"/>
    <property type="evidence" value="ECO:0007669"/>
    <property type="project" value="InterPro"/>
</dbReference>
<sequence length="75" mass="8719">MAQTDILERKTDKNGEMKIEPFEINYQNLNGRGGAFLITPIGKGSVFSREQFTEEHRMFEQTAREFGENRILPVR</sequence>
<evidence type="ECO:0000313" key="1">
    <source>
        <dbReference type="EMBL" id="SVE14657.1"/>
    </source>
</evidence>
<protein>
    <submittedName>
        <fullName evidence="1">Uncharacterized protein</fullName>
    </submittedName>
</protein>
<dbReference type="AlphaFoldDB" id="A0A383B3H7"/>
<organism evidence="1">
    <name type="scientific">marine metagenome</name>
    <dbReference type="NCBI Taxonomy" id="408172"/>
    <lineage>
        <taxon>unclassified sequences</taxon>
        <taxon>metagenomes</taxon>
        <taxon>ecological metagenomes</taxon>
    </lineage>
</organism>
<dbReference type="InterPro" id="IPR037069">
    <property type="entry name" value="AcylCoA_DH/ox_N_sf"/>
</dbReference>
<feature type="non-terminal residue" evidence="1">
    <location>
        <position position="1"/>
    </location>
</feature>
<dbReference type="Gene3D" id="1.10.540.10">
    <property type="entry name" value="Acyl-CoA dehydrogenase/oxidase, N-terminal domain"/>
    <property type="match status" value="1"/>
</dbReference>
<dbReference type="EMBL" id="UINC01197264">
    <property type="protein sequence ID" value="SVE14657.1"/>
    <property type="molecule type" value="Genomic_DNA"/>
</dbReference>